<dbReference type="Pfam" id="PF13579">
    <property type="entry name" value="Glyco_trans_4_4"/>
    <property type="match status" value="1"/>
</dbReference>
<feature type="domain" description="Glycosyltransferase subfamily 4-like N-terminal" evidence="2">
    <location>
        <begin position="20"/>
        <end position="198"/>
    </location>
</feature>
<dbReference type="PANTHER" id="PTHR45947:SF13">
    <property type="entry name" value="TRANSFERASE"/>
    <property type="match status" value="1"/>
</dbReference>
<dbReference type="Proteomes" id="UP000031572">
    <property type="component" value="Unassembled WGS sequence"/>
</dbReference>
<dbReference type="SUPFAM" id="SSF53756">
    <property type="entry name" value="UDP-Glycosyltransferase/glycogen phosphorylase"/>
    <property type="match status" value="1"/>
</dbReference>
<feature type="domain" description="Glycosyl transferase family 1" evidence="1">
    <location>
        <begin position="215"/>
        <end position="356"/>
    </location>
</feature>
<evidence type="ECO:0000259" key="1">
    <source>
        <dbReference type="Pfam" id="PF00534"/>
    </source>
</evidence>
<dbReference type="EMBL" id="JWJG01000028">
    <property type="protein sequence ID" value="KIF82697.1"/>
    <property type="molecule type" value="Genomic_DNA"/>
</dbReference>
<dbReference type="InterPro" id="IPR050194">
    <property type="entry name" value="Glycosyltransferase_grp1"/>
</dbReference>
<dbReference type="STRING" id="709839.TSA66_20685"/>
<keyword evidence="4" id="KW-1185">Reference proteome</keyword>
<evidence type="ECO:0000313" key="3">
    <source>
        <dbReference type="EMBL" id="KIF82697.1"/>
    </source>
</evidence>
<sequence>MKILVAHNAYQQRGGEDMVVDAEIALLRGQGHRVKVYTQHNDALNGMSHSAAAMAAVWSRQSAGEVEQLCDEFQPEVIHVHNTFPLISPSLYWTASRKGIPVVQTLHNFRLLCPQAVFLRDGKICEDCIGRVPWRSIAHKCYRESAAQSAVVAGMLVTHRLIGTYRERVTRYIALNEFARNKYVEGGLPHERFRVKPNFVASSAMPQWETRNGGLYVGRLSSEKGFEILAQAVRGLNEHLLQVIGGGPLEAMARAAFGDRYLGFEPLTRIMERMQAARYLVVPSICYENSPRAIVEAFSCGVPVIASRLGALAEIVREGVTGLLFKAGDVIDLRAKIAWAETHPQEMVRMGRAARAEYEAKYTPERNYATLMDIYNDAIAATRREPHAA</sequence>
<gene>
    <name evidence="3" type="ORF">TSA66_20685</name>
</gene>
<name>A0A0C1YQ03_9BURK</name>
<proteinExistence type="predicted"/>
<dbReference type="RefSeq" id="WP_040041374.1">
    <property type="nucleotide sequence ID" value="NZ_JWJG01000028.1"/>
</dbReference>
<accession>A0A0C1YQ03</accession>
<evidence type="ECO:0000313" key="4">
    <source>
        <dbReference type="Proteomes" id="UP000031572"/>
    </source>
</evidence>
<protein>
    <submittedName>
        <fullName evidence="3">Transferase</fullName>
    </submittedName>
</protein>
<dbReference type="InterPro" id="IPR028098">
    <property type="entry name" value="Glyco_trans_4-like_N"/>
</dbReference>
<dbReference type="GO" id="GO:0016757">
    <property type="term" value="F:glycosyltransferase activity"/>
    <property type="evidence" value="ECO:0007669"/>
    <property type="project" value="InterPro"/>
</dbReference>
<comment type="caution">
    <text evidence="3">The sequence shown here is derived from an EMBL/GenBank/DDBJ whole genome shotgun (WGS) entry which is preliminary data.</text>
</comment>
<evidence type="ECO:0000259" key="2">
    <source>
        <dbReference type="Pfam" id="PF13579"/>
    </source>
</evidence>
<keyword evidence="3" id="KW-0808">Transferase</keyword>
<dbReference type="PANTHER" id="PTHR45947">
    <property type="entry name" value="SULFOQUINOVOSYL TRANSFERASE SQD2"/>
    <property type="match status" value="1"/>
</dbReference>
<dbReference type="Gene3D" id="3.40.50.2000">
    <property type="entry name" value="Glycogen Phosphorylase B"/>
    <property type="match status" value="2"/>
</dbReference>
<dbReference type="OrthoDB" id="509705at2"/>
<organism evidence="3 4">
    <name type="scientific">Noviherbaspirillum autotrophicum</name>
    <dbReference type="NCBI Taxonomy" id="709839"/>
    <lineage>
        <taxon>Bacteria</taxon>
        <taxon>Pseudomonadati</taxon>
        <taxon>Pseudomonadota</taxon>
        <taxon>Betaproteobacteria</taxon>
        <taxon>Burkholderiales</taxon>
        <taxon>Oxalobacteraceae</taxon>
        <taxon>Noviherbaspirillum</taxon>
    </lineage>
</organism>
<dbReference type="InterPro" id="IPR001296">
    <property type="entry name" value="Glyco_trans_1"/>
</dbReference>
<reference evidence="3 4" key="1">
    <citation type="submission" date="2014-12" db="EMBL/GenBank/DDBJ databases">
        <title>Denitrispirillum autotrophicum gen. nov., sp. nov., Denitrifying, Facultatively Autotrophic Bacteria Isolated from Rice Paddy Soil.</title>
        <authorList>
            <person name="Ishii S."/>
            <person name="Ashida N."/>
            <person name="Ohno H."/>
            <person name="Otsuka S."/>
            <person name="Yokota A."/>
            <person name="Senoo K."/>
        </authorList>
    </citation>
    <scope>NUCLEOTIDE SEQUENCE [LARGE SCALE GENOMIC DNA]</scope>
    <source>
        <strain evidence="3 4">TSA66</strain>
    </source>
</reference>
<dbReference type="AlphaFoldDB" id="A0A0C1YQ03"/>
<dbReference type="Pfam" id="PF00534">
    <property type="entry name" value="Glycos_transf_1"/>
    <property type="match status" value="1"/>
</dbReference>